<dbReference type="InParanoid" id="G8YQ72"/>
<dbReference type="Gene3D" id="1.10.287.110">
    <property type="entry name" value="DnaJ domain"/>
    <property type="match status" value="1"/>
</dbReference>
<dbReference type="GO" id="GO:0001671">
    <property type="term" value="F:ATPase activator activity"/>
    <property type="evidence" value="ECO:0007669"/>
    <property type="project" value="InterPro"/>
</dbReference>
<dbReference type="Pfam" id="PF07743">
    <property type="entry name" value="HSCB_C"/>
    <property type="match status" value="1"/>
</dbReference>
<gene>
    <name evidence="4" type="primary">Piso0_000837</name>
    <name evidence="4" type="ORF">GNLVRS01_PISO0D05195g</name>
</gene>
<evidence type="ECO:0000256" key="1">
    <source>
        <dbReference type="ARBA" id="ARBA00010476"/>
    </source>
</evidence>
<dbReference type="PANTHER" id="PTHR14021:SF15">
    <property type="entry name" value="IRON-SULFUR CLUSTER CO-CHAPERONE PROTEIN HSCB"/>
    <property type="match status" value="1"/>
</dbReference>
<evidence type="ECO:0000256" key="2">
    <source>
        <dbReference type="ARBA" id="ARBA00023186"/>
    </source>
</evidence>
<name>G8YQ72_PICSO</name>
<dbReference type="InterPro" id="IPR009073">
    <property type="entry name" value="HscB_oligo_C"/>
</dbReference>
<dbReference type="EMBL" id="FO082056">
    <property type="protein sequence ID" value="CCE78807.1"/>
    <property type="molecule type" value="Genomic_DNA"/>
</dbReference>
<dbReference type="GO" id="GO:0051259">
    <property type="term" value="P:protein complex oligomerization"/>
    <property type="evidence" value="ECO:0007669"/>
    <property type="project" value="InterPro"/>
</dbReference>
<keyword evidence="5" id="KW-1185">Reference proteome</keyword>
<dbReference type="InterPro" id="IPR004640">
    <property type="entry name" value="HscB"/>
</dbReference>
<evidence type="ECO:0000313" key="5">
    <source>
        <dbReference type="Proteomes" id="UP000005222"/>
    </source>
</evidence>
<reference evidence="4 5" key="1">
    <citation type="journal article" date="2012" name="G3 (Bethesda)">
        <title>Pichia sorbitophila, an interspecies yeast hybrid reveals early steps of genome resolution following polyploidization.</title>
        <authorList>
            <person name="Leh Louis V."/>
            <person name="Despons L."/>
            <person name="Friedrich A."/>
            <person name="Martin T."/>
            <person name="Durrens P."/>
            <person name="Casaregola S."/>
            <person name="Neuveglise C."/>
            <person name="Fairhead C."/>
            <person name="Marck C."/>
            <person name="Cruz J.A."/>
            <person name="Straub M.L."/>
            <person name="Kugler V."/>
            <person name="Sacerdot C."/>
            <person name="Uzunov Z."/>
            <person name="Thierry A."/>
            <person name="Weiss S."/>
            <person name="Bleykasten C."/>
            <person name="De Montigny J."/>
            <person name="Jacques N."/>
            <person name="Jung P."/>
            <person name="Lemaire M."/>
            <person name="Mallet S."/>
            <person name="Morel G."/>
            <person name="Richard G.F."/>
            <person name="Sarkar A."/>
            <person name="Savel G."/>
            <person name="Schacherer J."/>
            <person name="Seret M.L."/>
            <person name="Talla E."/>
            <person name="Samson G."/>
            <person name="Jubin C."/>
            <person name="Poulain J."/>
            <person name="Vacherie B."/>
            <person name="Barbe V."/>
            <person name="Pelletier E."/>
            <person name="Sherman D.J."/>
            <person name="Westhof E."/>
            <person name="Weissenbach J."/>
            <person name="Baret P.V."/>
            <person name="Wincker P."/>
            <person name="Gaillardin C."/>
            <person name="Dujon B."/>
            <person name="Souciet J.L."/>
        </authorList>
    </citation>
    <scope>NUCLEOTIDE SEQUENCE [LARGE SCALE GENOMIC DNA]</scope>
    <source>
        <strain evidence="5">ATCC MYA-4447 / BCRC 22081 / CBS 7064 / NBRC 10061 / NRRL Y-12695</strain>
    </source>
</reference>
<dbReference type="Proteomes" id="UP000005222">
    <property type="component" value="Chromosome D"/>
</dbReference>
<dbReference type="OrthoDB" id="448954at2759"/>
<dbReference type="NCBIfam" id="TIGR00714">
    <property type="entry name" value="hscB"/>
    <property type="match status" value="1"/>
</dbReference>
<dbReference type="GO" id="GO:0005739">
    <property type="term" value="C:mitochondrion"/>
    <property type="evidence" value="ECO:0007669"/>
    <property type="project" value="TreeGrafter"/>
</dbReference>
<dbReference type="HOGENOM" id="CLU_068529_1_1_1"/>
<dbReference type="AlphaFoldDB" id="G8YQ72"/>
<proteinExistence type="inferred from homology"/>
<feature type="domain" description="Co-chaperone HscB C-terminal oligomerisation" evidence="3">
    <location>
        <begin position="148"/>
        <end position="220"/>
    </location>
</feature>
<accession>G8YQ72</accession>
<dbReference type="FunCoup" id="G8YQ72">
    <property type="interactions" value="563"/>
</dbReference>
<protein>
    <submittedName>
        <fullName evidence="4">Piso0_000837 protein</fullName>
    </submittedName>
</protein>
<dbReference type="GO" id="GO:0044571">
    <property type="term" value="P:[2Fe-2S] cluster assembly"/>
    <property type="evidence" value="ECO:0007669"/>
    <property type="project" value="InterPro"/>
</dbReference>
<dbReference type="Gene3D" id="1.20.1280.20">
    <property type="entry name" value="HscB, C-terminal domain"/>
    <property type="match status" value="1"/>
</dbReference>
<evidence type="ECO:0000259" key="3">
    <source>
        <dbReference type="Pfam" id="PF07743"/>
    </source>
</evidence>
<dbReference type="OMA" id="ATRECVK"/>
<dbReference type="GO" id="GO:0051087">
    <property type="term" value="F:protein-folding chaperone binding"/>
    <property type="evidence" value="ECO:0007669"/>
    <property type="project" value="InterPro"/>
</dbReference>
<dbReference type="eggNOG" id="KOG3192">
    <property type="taxonomic scope" value="Eukaryota"/>
</dbReference>
<sequence length="232" mass="26125">MIPKRMVKWSVVAAFGVQRRMYSGPETIRSFFELFPKTFPKAGPPRESFIVDQRKLRKELRSLQGQHHPDVAVQAAVAGSSKDVVASDDGVSALLNKAYSTLRNPYTRIAHIIQVNHPEHLDITEDDVSKALIAKFSSSSDESSLEYKSMLMSVMEAHEALDFAGSEEDIEGLEEENNAKILESEQLIESLLQKSPPDWDTLMMEAIKLKYWVNISNAVKEWEPGKPVNLTH</sequence>
<dbReference type="SUPFAM" id="SSF47144">
    <property type="entry name" value="HSC20 (HSCB), C-terminal oligomerisation domain"/>
    <property type="match status" value="1"/>
</dbReference>
<evidence type="ECO:0000313" key="4">
    <source>
        <dbReference type="EMBL" id="CCE78807.1"/>
    </source>
</evidence>
<keyword evidence="2" id="KW-0143">Chaperone</keyword>
<dbReference type="STRING" id="559304.G8YQ72"/>
<dbReference type="SUPFAM" id="SSF46565">
    <property type="entry name" value="Chaperone J-domain"/>
    <property type="match status" value="1"/>
</dbReference>
<dbReference type="InterPro" id="IPR036869">
    <property type="entry name" value="J_dom_sf"/>
</dbReference>
<comment type="similarity">
    <text evidence="1">Belongs to the HscB family.</text>
</comment>
<dbReference type="PANTHER" id="PTHR14021">
    <property type="entry name" value="IRON-SULFUR CLUSTER CO-CHAPERONE PROTEIN HSCB"/>
    <property type="match status" value="1"/>
</dbReference>
<dbReference type="InterPro" id="IPR036386">
    <property type="entry name" value="HscB_C_sf"/>
</dbReference>
<organism evidence="4 5">
    <name type="scientific">Pichia sorbitophila (strain ATCC MYA-4447 / BCRC 22081 / CBS 7064 / NBRC 10061 / NRRL Y-12695)</name>
    <name type="common">Hybrid yeast</name>
    <dbReference type="NCBI Taxonomy" id="559304"/>
    <lineage>
        <taxon>Eukaryota</taxon>
        <taxon>Fungi</taxon>
        <taxon>Dikarya</taxon>
        <taxon>Ascomycota</taxon>
        <taxon>Saccharomycotina</taxon>
        <taxon>Pichiomycetes</taxon>
        <taxon>Debaryomycetaceae</taxon>
        <taxon>Millerozyma</taxon>
    </lineage>
</organism>